<dbReference type="OrthoDB" id="1121150at2"/>
<dbReference type="KEGG" id="cmr:Cycma_0547"/>
<evidence type="ECO:0000313" key="1">
    <source>
        <dbReference type="EMBL" id="AEL24322.1"/>
    </source>
</evidence>
<evidence type="ECO:0000313" key="2">
    <source>
        <dbReference type="Proteomes" id="UP000001635"/>
    </source>
</evidence>
<keyword evidence="2" id="KW-1185">Reference proteome</keyword>
<dbReference type="EMBL" id="CP002955">
    <property type="protein sequence ID" value="AEL24322.1"/>
    <property type="molecule type" value="Genomic_DNA"/>
</dbReference>
<dbReference type="RefSeq" id="WP_014018620.1">
    <property type="nucleotide sequence ID" value="NC_015914.1"/>
</dbReference>
<dbReference type="Proteomes" id="UP000001635">
    <property type="component" value="Chromosome"/>
</dbReference>
<accession>G0IXY9</accession>
<proteinExistence type="predicted"/>
<dbReference type="STRING" id="880070.Cycma_0547"/>
<gene>
    <name evidence="1" type="ordered locus">Cycma_0547</name>
</gene>
<protein>
    <submittedName>
        <fullName evidence="1">Uncharacterized protein</fullName>
    </submittedName>
</protein>
<organism evidence="1 2">
    <name type="scientific">Cyclobacterium marinum (strain ATCC 25205 / DSM 745 / LMG 13164 / NCIMB 1802)</name>
    <name type="common">Flectobacillus marinus</name>
    <dbReference type="NCBI Taxonomy" id="880070"/>
    <lineage>
        <taxon>Bacteria</taxon>
        <taxon>Pseudomonadati</taxon>
        <taxon>Bacteroidota</taxon>
        <taxon>Cytophagia</taxon>
        <taxon>Cytophagales</taxon>
        <taxon>Cyclobacteriaceae</taxon>
        <taxon>Cyclobacterium</taxon>
    </lineage>
</organism>
<dbReference type="AlphaFoldDB" id="G0IXY9"/>
<sequence length="78" mass="8929">MNNLRISTEKLMELKRNLPHGAINEIANELGIHRNNVTDVFKGKWENDQVIDLAIQKIELKRVAIANQEARINKVLKG</sequence>
<reference evidence="2" key="1">
    <citation type="submission" date="2011-07" db="EMBL/GenBank/DDBJ databases">
        <title>The complete genome of Cyclobacterium marinum DSM 745.</title>
        <authorList>
            <person name="Lucas S."/>
            <person name="Han J."/>
            <person name="Lapidus A."/>
            <person name="Bruce D."/>
            <person name="Goodwin L."/>
            <person name="Pitluck S."/>
            <person name="Peters L."/>
            <person name="Kyrpides N."/>
            <person name="Mavromatis K."/>
            <person name="Ivanova N."/>
            <person name="Ovchinnikova G."/>
            <person name="Chertkov O."/>
            <person name="Detter J.C."/>
            <person name="Tapia R."/>
            <person name="Han C."/>
            <person name="Land M."/>
            <person name="Hauser L."/>
            <person name="Markowitz V."/>
            <person name="Cheng J.-F."/>
            <person name="Hugenholtz P."/>
            <person name="Woyke T."/>
            <person name="Wu D."/>
            <person name="Tindall B."/>
            <person name="Schuetze A."/>
            <person name="Brambilla E."/>
            <person name="Klenk H.-P."/>
            <person name="Eisen J.A."/>
        </authorList>
    </citation>
    <scope>NUCLEOTIDE SEQUENCE [LARGE SCALE GENOMIC DNA]</scope>
    <source>
        <strain evidence="2">ATCC 25205 / DSM 745 / LMG 13164 / NCIMB 1802</strain>
    </source>
</reference>
<name>G0IXY9_CYCMS</name>
<dbReference type="HOGENOM" id="CLU_2616100_0_0_10"/>